<dbReference type="AlphaFoldDB" id="A0AAV8ACL0"/>
<organism evidence="2 3">
    <name type="scientific">Anaeramoeba flamelloides</name>
    <dbReference type="NCBI Taxonomy" id="1746091"/>
    <lineage>
        <taxon>Eukaryota</taxon>
        <taxon>Metamonada</taxon>
        <taxon>Anaeramoebidae</taxon>
        <taxon>Anaeramoeba</taxon>
    </lineage>
</organism>
<feature type="region of interest" description="Disordered" evidence="1">
    <location>
        <begin position="457"/>
        <end position="486"/>
    </location>
</feature>
<feature type="compositionally biased region" description="Basic residues" evidence="1">
    <location>
        <begin position="276"/>
        <end position="288"/>
    </location>
</feature>
<feature type="compositionally biased region" description="Polar residues" evidence="1">
    <location>
        <begin position="404"/>
        <end position="421"/>
    </location>
</feature>
<feature type="region of interest" description="Disordered" evidence="1">
    <location>
        <begin position="80"/>
        <end position="127"/>
    </location>
</feature>
<feature type="compositionally biased region" description="Basic residues" evidence="1">
    <location>
        <begin position="101"/>
        <end position="121"/>
    </location>
</feature>
<feature type="region of interest" description="Disordered" evidence="1">
    <location>
        <begin position="267"/>
        <end position="323"/>
    </location>
</feature>
<feature type="compositionally biased region" description="Basic residues" evidence="1">
    <location>
        <begin position="360"/>
        <end position="401"/>
    </location>
</feature>
<name>A0AAV8ACL0_9EUKA</name>
<accession>A0AAV8ACL0</accession>
<evidence type="ECO:0000313" key="2">
    <source>
        <dbReference type="EMBL" id="KAJ3450437.1"/>
    </source>
</evidence>
<dbReference type="EMBL" id="JANTQA010000012">
    <property type="protein sequence ID" value="KAJ3450437.1"/>
    <property type="molecule type" value="Genomic_DNA"/>
</dbReference>
<comment type="caution">
    <text evidence="2">The sequence shown here is derived from an EMBL/GenBank/DDBJ whole genome shotgun (WGS) entry which is preliminary data.</text>
</comment>
<feature type="compositionally biased region" description="Polar residues" evidence="1">
    <location>
        <begin position="87"/>
        <end position="100"/>
    </location>
</feature>
<proteinExistence type="predicted"/>
<feature type="compositionally biased region" description="Basic and acidic residues" evidence="1">
    <location>
        <begin position="312"/>
        <end position="323"/>
    </location>
</feature>
<gene>
    <name evidence="2" type="ORF">M0812_06613</name>
</gene>
<feature type="region of interest" description="Disordered" evidence="1">
    <location>
        <begin position="350"/>
        <end position="431"/>
    </location>
</feature>
<evidence type="ECO:0000313" key="3">
    <source>
        <dbReference type="Proteomes" id="UP001146793"/>
    </source>
</evidence>
<protein>
    <submittedName>
        <fullName evidence="2">Uncharacterized protein</fullName>
    </submittedName>
</protein>
<sequence>MTRIVSELEDFNSYFSPFKLIQDQSKKRAKSVAHNSNLQKGRRTGIVINVTKNKRNNFDLIGEYFNSSSECENTLEYNKENKRANPRSKNQMTTSFNSTLGKRKNRNLSKNKNKFRTKKKENKKEEDFLFKRLKNKKQKKKSLLTDLNVTNNKKKAQTPFSQNIENHKKSLIRRNKLKTKRKKNRVTSFHNFTFKTQNQKKKKRMKNKFQIKPKFAFAKKNSLTTKKKHQFTDKKAKNFPFSPNYEKVNQNYLHKTKPINEYLISKPKLNKEKIKPRTTTKNRNKKTTQKVLNRIQKEKEKKKMLKKKEKKKEKEKEKEKEKLYEEKENFNDNFFSDQEISAGFNSFSEIEEQNGNEIKKNKKKKNKIKKKKNKKNKNKKTKIKTKKKKKKKKNKKKKKKKNQDLYQPNLFSRNSNFPSQRSLRRSKRTRILPIKFWKERAIYEMDQNGCQVLIGVERTDKPLSPPQKQDEYPSQNTKKNKTKKKI</sequence>
<dbReference type="Proteomes" id="UP001146793">
    <property type="component" value="Unassembled WGS sequence"/>
</dbReference>
<feature type="compositionally biased region" description="Basic residues" evidence="1">
    <location>
        <begin position="302"/>
        <end position="311"/>
    </location>
</feature>
<evidence type="ECO:0000256" key="1">
    <source>
        <dbReference type="SAM" id="MobiDB-lite"/>
    </source>
</evidence>
<reference evidence="2" key="1">
    <citation type="submission" date="2022-08" db="EMBL/GenBank/DDBJ databases">
        <title>Novel sulphate-reducing endosymbionts in the free-living metamonad Anaeramoeba.</title>
        <authorList>
            <person name="Jerlstrom-Hultqvist J."/>
            <person name="Cepicka I."/>
            <person name="Gallot-Lavallee L."/>
            <person name="Salas-Leiva D."/>
            <person name="Curtis B.A."/>
            <person name="Zahonova K."/>
            <person name="Pipaliya S."/>
            <person name="Dacks J."/>
            <person name="Roger A.J."/>
        </authorList>
    </citation>
    <scope>NUCLEOTIDE SEQUENCE</scope>
    <source>
        <strain evidence="2">Busselton2</strain>
    </source>
</reference>